<proteinExistence type="predicted"/>
<reference evidence="1" key="1">
    <citation type="journal article" date="2014" name="Int. J. Syst. Evol. Microbiol.">
        <title>Complete genome sequence of Corynebacterium casei LMG S-19264T (=DSM 44701T), isolated from a smear-ripened cheese.</title>
        <authorList>
            <consortium name="US DOE Joint Genome Institute (JGI-PGF)"/>
            <person name="Walter F."/>
            <person name="Albersmeier A."/>
            <person name="Kalinowski J."/>
            <person name="Ruckert C."/>
        </authorList>
    </citation>
    <scope>NUCLEOTIDE SEQUENCE</scope>
    <source>
        <strain evidence="1">JCM 3172</strain>
    </source>
</reference>
<protein>
    <submittedName>
        <fullName evidence="1">Uncharacterized protein</fullName>
    </submittedName>
</protein>
<dbReference type="AlphaFoldDB" id="A0A918GVU1"/>
<organism evidence="1 2">
    <name type="scientific">Streptomyces purpureus</name>
    <dbReference type="NCBI Taxonomy" id="1951"/>
    <lineage>
        <taxon>Bacteria</taxon>
        <taxon>Bacillati</taxon>
        <taxon>Actinomycetota</taxon>
        <taxon>Actinomycetes</taxon>
        <taxon>Kitasatosporales</taxon>
        <taxon>Streptomycetaceae</taxon>
        <taxon>Streptomyces</taxon>
    </lineage>
</organism>
<name>A0A918GVU1_9ACTN</name>
<dbReference type="RefSeq" id="WP_019890748.1">
    <property type="nucleotide sequence ID" value="NZ_BMQQ01000001.1"/>
</dbReference>
<dbReference type="EMBL" id="BMQQ01000001">
    <property type="protein sequence ID" value="GGT12675.1"/>
    <property type="molecule type" value="Genomic_DNA"/>
</dbReference>
<dbReference type="Proteomes" id="UP000619486">
    <property type="component" value="Unassembled WGS sequence"/>
</dbReference>
<reference evidence="1" key="2">
    <citation type="submission" date="2020-09" db="EMBL/GenBank/DDBJ databases">
        <authorList>
            <person name="Sun Q."/>
            <person name="Ohkuma M."/>
        </authorList>
    </citation>
    <scope>NUCLEOTIDE SEQUENCE</scope>
    <source>
        <strain evidence="1">JCM 3172</strain>
    </source>
</reference>
<comment type="caution">
    <text evidence="1">The sequence shown here is derived from an EMBL/GenBank/DDBJ whole genome shotgun (WGS) entry which is preliminary data.</text>
</comment>
<keyword evidence="2" id="KW-1185">Reference proteome</keyword>
<evidence type="ECO:0000313" key="1">
    <source>
        <dbReference type="EMBL" id="GGT12675.1"/>
    </source>
</evidence>
<sequence length="430" mass="46248">MSTELAVRLFLSAYEDDVAEGAMIVGDIHATDPSGQSRRGIVIPCGSRPEPKMYKVPPGRYVVSATLPSGLVLTEEVEAVADETTPVILDLTDSPYESHSWQYLMGNIELGRVYHDTAEMAPAISPGSRSMAAPPPGPDGVIPESTADRTVTATWIDAPLSSWTFPALLAAAEDESDFPLAELMARTPPVVLTPDVLNDPLSPLYRIDHKGPVGAPDSGPRGRQFLAVEVAGSLRLVTLPLPWGDAQAEVLVNARQSPTGSAVAVTVRDPLHGAALAYMAQGALTTAAALFDDMEPLFHDRSHPLAAVAGAYVLLGTDHRDGERDWDPWLERLAVQAPAWLSDAAVLRAVRLLRLSRSADDRAGAREALVAAFDRGVPFYTLGLTWLIDALAAFPDDEECVSRLDRARRLSWLADTREPFLILDLGEGRA</sequence>
<gene>
    <name evidence="1" type="ORF">GCM10014713_01360</name>
</gene>
<evidence type="ECO:0000313" key="2">
    <source>
        <dbReference type="Proteomes" id="UP000619486"/>
    </source>
</evidence>
<accession>A0A918GVU1</accession>